<keyword evidence="7" id="KW-1185">Reference proteome</keyword>
<dbReference type="SMART" id="SM00278">
    <property type="entry name" value="HhH1"/>
    <property type="match status" value="2"/>
</dbReference>
<dbReference type="Proteomes" id="UP000837675">
    <property type="component" value="Unassembled WGS sequence"/>
</dbReference>
<keyword evidence="2" id="KW-0227">DNA damage</keyword>
<evidence type="ECO:0000313" key="6">
    <source>
        <dbReference type="EMBL" id="CAG7591625.1"/>
    </source>
</evidence>
<keyword evidence="1" id="KW-0963">Cytoplasm</keyword>
<keyword evidence="3" id="KW-0238">DNA-binding</keyword>
<evidence type="ECO:0000256" key="4">
    <source>
        <dbReference type="ARBA" id="ARBA00023204"/>
    </source>
</evidence>
<organism evidence="6 7">
    <name type="scientific">Hyalomma marginatum</name>
    <dbReference type="NCBI Taxonomy" id="34627"/>
    <lineage>
        <taxon>Eukaryota</taxon>
        <taxon>Metazoa</taxon>
        <taxon>Ecdysozoa</taxon>
        <taxon>Arthropoda</taxon>
        <taxon>Chelicerata</taxon>
        <taxon>Arachnida</taxon>
        <taxon>Acari</taxon>
        <taxon>Parasitiformes</taxon>
        <taxon>Ixodida</taxon>
        <taxon>Ixodoidea</taxon>
        <taxon>Ixodidae</taxon>
        <taxon>Hyalomminae</taxon>
        <taxon>Hyalomma</taxon>
    </lineage>
</organism>
<evidence type="ECO:0000256" key="2">
    <source>
        <dbReference type="ARBA" id="ARBA00022763"/>
    </source>
</evidence>
<name>A0A8S4C057_9ACAR</name>
<dbReference type="SUPFAM" id="SSF47781">
    <property type="entry name" value="RuvA domain 2-like"/>
    <property type="match status" value="1"/>
</dbReference>
<dbReference type="GO" id="GO:0006310">
    <property type="term" value="P:DNA recombination"/>
    <property type="evidence" value="ECO:0007669"/>
    <property type="project" value="InterPro"/>
</dbReference>
<protein>
    <submittedName>
        <fullName evidence="6">Holliday junction branch migration protein RuvA</fullName>
    </submittedName>
</protein>
<evidence type="ECO:0000256" key="1">
    <source>
        <dbReference type="ARBA" id="ARBA00022490"/>
    </source>
</evidence>
<dbReference type="InterPro" id="IPR036267">
    <property type="entry name" value="RuvA_C_sf"/>
</dbReference>
<dbReference type="Gene3D" id="1.10.8.10">
    <property type="entry name" value="DNA helicase RuvA subunit, C-terminal domain"/>
    <property type="match status" value="1"/>
</dbReference>
<evidence type="ECO:0000256" key="3">
    <source>
        <dbReference type="ARBA" id="ARBA00023125"/>
    </source>
</evidence>
<dbReference type="CDD" id="cd14332">
    <property type="entry name" value="UBA_RuvA_C"/>
    <property type="match status" value="1"/>
</dbReference>
<dbReference type="GO" id="GO:0005524">
    <property type="term" value="F:ATP binding"/>
    <property type="evidence" value="ECO:0007669"/>
    <property type="project" value="InterPro"/>
</dbReference>
<dbReference type="Pfam" id="PF01330">
    <property type="entry name" value="RuvA_N"/>
    <property type="match status" value="1"/>
</dbReference>
<dbReference type="InterPro" id="IPR012340">
    <property type="entry name" value="NA-bd_OB-fold"/>
</dbReference>
<comment type="caution">
    <text evidence="6">The sequence shown here is derived from an EMBL/GenBank/DDBJ whole genome shotgun (WGS) entry which is preliminary data.</text>
</comment>
<gene>
    <name evidence="6" type="ORF">MHYMCMPASI_00461</name>
</gene>
<dbReference type="InterPro" id="IPR013849">
    <property type="entry name" value="DNA_helicase_Holl-junc_RuvA_I"/>
</dbReference>
<keyword evidence="4" id="KW-0234">DNA repair</keyword>
<dbReference type="GO" id="GO:0006281">
    <property type="term" value="P:DNA repair"/>
    <property type="evidence" value="ECO:0007669"/>
    <property type="project" value="UniProtKB-KW"/>
</dbReference>
<dbReference type="EMBL" id="CAJVAF010000203">
    <property type="protein sequence ID" value="CAG7591625.1"/>
    <property type="molecule type" value="Genomic_DNA"/>
</dbReference>
<feature type="domain" description="Helix-hairpin-helix DNA-binding motif class 1" evidence="5">
    <location>
        <begin position="72"/>
        <end position="91"/>
    </location>
</feature>
<dbReference type="NCBIfam" id="TIGR00084">
    <property type="entry name" value="ruvA"/>
    <property type="match status" value="1"/>
</dbReference>
<evidence type="ECO:0000259" key="5">
    <source>
        <dbReference type="SMART" id="SM00278"/>
    </source>
</evidence>
<dbReference type="HAMAP" id="MF_00031">
    <property type="entry name" value="DNA_HJ_migration_RuvA"/>
    <property type="match status" value="1"/>
</dbReference>
<dbReference type="SUPFAM" id="SSF46929">
    <property type="entry name" value="DNA helicase RuvA subunit, C-terminal domain"/>
    <property type="match status" value="1"/>
</dbReference>
<evidence type="ECO:0000313" key="7">
    <source>
        <dbReference type="Proteomes" id="UP000837675"/>
    </source>
</evidence>
<dbReference type="Pfam" id="PF14520">
    <property type="entry name" value="HHH_5"/>
    <property type="match status" value="1"/>
</dbReference>
<dbReference type="GO" id="GO:0009378">
    <property type="term" value="F:four-way junction helicase activity"/>
    <property type="evidence" value="ECO:0007669"/>
    <property type="project" value="InterPro"/>
</dbReference>
<accession>A0A8S4C057</accession>
<dbReference type="AlphaFoldDB" id="A0A8S4C057"/>
<proteinExistence type="inferred from homology"/>
<reference evidence="6" key="1">
    <citation type="submission" date="2021-06" db="EMBL/GenBank/DDBJ databases">
        <authorList>
            <person name="Nardi T."/>
            <person name="Nardi T."/>
        </authorList>
    </citation>
    <scope>NUCLEOTIDE SEQUENCE</scope>
</reference>
<dbReference type="InterPro" id="IPR003583">
    <property type="entry name" value="Hlx-hairpin-Hlx_DNA-bd_motif"/>
</dbReference>
<sequence>MIGKLTGEICLIESEQIIIDVAGVGYVLNIPSSALAAVQIGQTKSFWVFTQVKEGEITLFGFTSKEEKQLFETLITVQGVGGKVALAILSAMTSAMVTAAIIAQDVSAFKRVSGIGPKLAARIVNELKDKKALVTGTYSFISATTHLEGSQSMALDAASVLANLGFVKSEAFKIAAEILKNDEQISLEELIKKSLNQITKASK</sequence>
<dbReference type="GO" id="GO:0003677">
    <property type="term" value="F:DNA binding"/>
    <property type="evidence" value="ECO:0007669"/>
    <property type="project" value="UniProtKB-KW"/>
</dbReference>
<dbReference type="Gene3D" id="1.10.150.20">
    <property type="entry name" value="5' to 3' exonuclease, C-terminal subdomain"/>
    <property type="match status" value="1"/>
</dbReference>
<dbReference type="Gene3D" id="2.40.50.140">
    <property type="entry name" value="Nucleic acid-binding proteins"/>
    <property type="match status" value="1"/>
</dbReference>
<dbReference type="GO" id="GO:0009379">
    <property type="term" value="C:Holliday junction helicase complex"/>
    <property type="evidence" value="ECO:0007669"/>
    <property type="project" value="InterPro"/>
</dbReference>
<feature type="domain" description="Helix-hairpin-helix DNA-binding motif class 1" evidence="5">
    <location>
        <begin position="107"/>
        <end position="126"/>
    </location>
</feature>
<dbReference type="SUPFAM" id="SSF50249">
    <property type="entry name" value="Nucleic acid-binding proteins"/>
    <property type="match status" value="1"/>
</dbReference>
<dbReference type="InterPro" id="IPR011114">
    <property type="entry name" value="RuvA_C"/>
</dbReference>
<dbReference type="InterPro" id="IPR000085">
    <property type="entry name" value="RuvA"/>
</dbReference>
<dbReference type="InterPro" id="IPR010994">
    <property type="entry name" value="RuvA_2-like"/>
</dbReference>